<feature type="domain" description="Homologous recombination OB-fold protein OB-fold" evidence="2">
    <location>
        <begin position="257"/>
        <end position="338"/>
    </location>
</feature>
<dbReference type="InterPro" id="IPR058570">
    <property type="entry name" value="HROB_OB"/>
</dbReference>
<dbReference type="EMBL" id="JH818249">
    <property type="protein sequence ID" value="EKC35293.1"/>
    <property type="molecule type" value="Genomic_DNA"/>
</dbReference>
<dbReference type="InParanoid" id="K1QN21"/>
<dbReference type="InterPro" id="IPR028045">
    <property type="entry name" value="HROB"/>
</dbReference>
<feature type="compositionally biased region" description="Polar residues" evidence="1">
    <location>
        <begin position="81"/>
        <end position="90"/>
    </location>
</feature>
<accession>K1QN21</accession>
<feature type="region of interest" description="Disordered" evidence="1">
    <location>
        <begin position="372"/>
        <end position="469"/>
    </location>
</feature>
<feature type="compositionally biased region" description="Acidic residues" evidence="1">
    <location>
        <begin position="1"/>
        <end position="17"/>
    </location>
</feature>
<proteinExistence type="predicted"/>
<feature type="region of interest" description="Disordered" evidence="1">
    <location>
        <begin position="1"/>
        <end position="90"/>
    </location>
</feature>
<name>K1QN21_MAGGI</name>
<organism evidence="3">
    <name type="scientific">Magallana gigas</name>
    <name type="common">Pacific oyster</name>
    <name type="synonym">Crassostrea gigas</name>
    <dbReference type="NCBI Taxonomy" id="29159"/>
    <lineage>
        <taxon>Eukaryota</taxon>
        <taxon>Metazoa</taxon>
        <taxon>Spiralia</taxon>
        <taxon>Lophotrochozoa</taxon>
        <taxon>Mollusca</taxon>
        <taxon>Bivalvia</taxon>
        <taxon>Autobranchia</taxon>
        <taxon>Pteriomorphia</taxon>
        <taxon>Ostreida</taxon>
        <taxon>Ostreoidea</taxon>
        <taxon>Ostreidae</taxon>
        <taxon>Magallana</taxon>
    </lineage>
</organism>
<dbReference type="GO" id="GO:0000725">
    <property type="term" value="P:recombinational repair"/>
    <property type="evidence" value="ECO:0007669"/>
    <property type="project" value="InterPro"/>
</dbReference>
<reference evidence="3" key="1">
    <citation type="journal article" date="2012" name="Nature">
        <title>The oyster genome reveals stress adaptation and complexity of shell formation.</title>
        <authorList>
            <person name="Zhang G."/>
            <person name="Fang X."/>
            <person name="Guo X."/>
            <person name="Li L."/>
            <person name="Luo R."/>
            <person name="Xu F."/>
            <person name="Yang P."/>
            <person name="Zhang L."/>
            <person name="Wang X."/>
            <person name="Qi H."/>
            <person name="Xiong Z."/>
            <person name="Que H."/>
            <person name="Xie Y."/>
            <person name="Holland P.W."/>
            <person name="Paps J."/>
            <person name="Zhu Y."/>
            <person name="Wu F."/>
            <person name="Chen Y."/>
            <person name="Wang J."/>
            <person name="Peng C."/>
            <person name="Meng J."/>
            <person name="Yang L."/>
            <person name="Liu J."/>
            <person name="Wen B."/>
            <person name="Zhang N."/>
            <person name="Huang Z."/>
            <person name="Zhu Q."/>
            <person name="Feng Y."/>
            <person name="Mount A."/>
            <person name="Hedgecock D."/>
            <person name="Xu Z."/>
            <person name="Liu Y."/>
            <person name="Domazet-Loso T."/>
            <person name="Du Y."/>
            <person name="Sun X."/>
            <person name="Zhang S."/>
            <person name="Liu B."/>
            <person name="Cheng P."/>
            <person name="Jiang X."/>
            <person name="Li J."/>
            <person name="Fan D."/>
            <person name="Wang W."/>
            <person name="Fu W."/>
            <person name="Wang T."/>
            <person name="Wang B."/>
            <person name="Zhang J."/>
            <person name="Peng Z."/>
            <person name="Li Y."/>
            <person name="Li N."/>
            <person name="Wang J."/>
            <person name="Chen M."/>
            <person name="He Y."/>
            <person name="Tan F."/>
            <person name="Song X."/>
            <person name="Zheng Q."/>
            <person name="Huang R."/>
            <person name="Yang H."/>
            <person name="Du X."/>
            <person name="Chen L."/>
            <person name="Yang M."/>
            <person name="Gaffney P.M."/>
            <person name="Wang S."/>
            <person name="Luo L."/>
            <person name="She Z."/>
            <person name="Ming Y."/>
            <person name="Huang W."/>
            <person name="Zhang S."/>
            <person name="Huang B."/>
            <person name="Zhang Y."/>
            <person name="Qu T."/>
            <person name="Ni P."/>
            <person name="Miao G."/>
            <person name="Wang J."/>
            <person name="Wang Q."/>
            <person name="Steinberg C.E."/>
            <person name="Wang H."/>
            <person name="Li N."/>
            <person name="Qian L."/>
            <person name="Zhang G."/>
            <person name="Li Y."/>
            <person name="Yang H."/>
            <person name="Liu X."/>
            <person name="Wang J."/>
            <person name="Yin Y."/>
            <person name="Wang J."/>
        </authorList>
    </citation>
    <scope>NUCLEOTIDE SEQUENCE [LARGE SCALE GENOMIC DNA]</scope>
    <source>
        <strain evidence="3">05x7-T-G4-1.051#20</strain>
    </source>
</reference>
<evidence type="ECO:0000259" key="2">
    <source>
        <dbReference type="Pfam" id="PF15072"/>
    </source>
</evidence>
<feature type="compositionally biased region" description="Polar residues" evidence="1">
    <location>
        <begin position="20"/>
        <end position="35"/>
    </location>
</feature>
<dbReference type="PANTHER" id="PTHR14523">
    <property type="entry name" value="UNCHARACTERIZED PROTEIN C17ORF53 HOMOLOG"/>
    <property type="match status" value="1"/>
</dbReference>
<protein>
    <submittedName>
        <fullName evidence="3">Uncharacterized protein C17orf53-like protein</fullName>
    </submittedName>
</protein>
<evidence type="ECO:0000256" key="1">
    <source>
        <dbReference type="SAM" id="MobiDB-lite"/>
    </source>
</evidence>
<sequence>MFELPDDDDNFWEDLPLDDITNSKGNSHQNATSQCDPRLRGGTTPVGKVDSTELRSSSSEHHSGTEERGHSFTARDVQSGKRLSSESIQDASKKIRLCEEPDVSKVFGHNKKGGRFPVSEVQAHHHNNTSGYHVNPQFVATAKRHSTGRERSPATTPVIKRARRKFPGPAGLLPKLPGNTENPKAAVSFTARTSPEQLTIEKEDVILSSQSSDDMFNEEPWRTLMEELGTDGQRLLHNFSIASNLNRARKKQLHRGKIPLLMCVIYHIEWHGSDLSVSLKDRSGNVQGTVHRDIMKEFESELQVGSALVLRQVSVISPNPRSHYLNITPANIVLIYSKTGDDCKQINNRNTPLSSVLEEVQREESIQRLQTSQLIAGQTPNRNSSNSQLMQNRTPQSGLRPSTLSHPPIRTPQSSGVRTFTPGNPHDIQKLSGSNPVPDSSSALSMPTSFRDSSDSVNSNVSASKTHQCEKPKFEVDWGEDLSDDMLSQLSEEF</sequence>
<dbReference type="Pfam" id="PF15072">
    <property type="entry name" value="HROB"/>
    <property type="match status" value="1"/>
</dbReference>
<feature type="compositionally biased region" description="Polar residues" evidence="1">
    <location>
        <begin position="372"/>
        <end position="422"/>
    </location>
</feature>
<dbReference type="HOGENOM" id="CLU_552373_0_0_1"/>
<dbReference type="AlphaFoldDB" id="K1QN21"/>
<gene>
    <name evidence="3" type="ORF">CGI_10017974</name>
</gene>
<dbReference type="PANTHER" id="PTHR14523:SF1">
    <property type="entry name" value="HOMOLOGOUS RECOMBINATION OB-FOLD PROTEIN"/>
    <property type="match status" value="1"/>
</dbReference>
<feature type="compositionally biased region" description="Basic and acidic residues" evidence="1">
    <location>
        <begin position="50"/>
        <end position="70"/>
    </location>
</feature>
<evidence type="ECO:0000313" key="3">
    <source>
        <dbReference type="EMBL" id="EKC35293.1"/>
    </source>
</evidence>
<feature type="compositionally biased region" description="Polar residues" evidence="1">
    <location>
        <begin position="431"/>
        <end position="451"/>
    </location>
</feature>